<feature type="region of interest" description="Disordered" evidence="5">
    <location>
        <begin position="28"/>
        <end position="49"/>
    </location>
</feature>
<dbReference type="Gene3D" id="3.30.1330.60">
    <property type="entry name" value="OmpA-like domain"/>
    <property type="match status" value="1"/>
</dbReference>
<reference evidence="8" key="1">
    <citation type="submission" date="2016-07" db="EMBL/GenBank/DDBJ databases">
        <title>Genomics reveals synergistic degradation of pyrene by five bacteria in a mangrove sediment-derived bacterial consortium.</title>
        <authorList>
            <person name="Wanapaisan P."/>
            <person name="Vejarano F."/>
            <person name="Chakraborty J."/>
            <person name="Shintani M."/>
            <person name="Muangchinda C."/>
            <person name="Laothamteep N."/>
            <person name="Suzuki-Minakuchi C."/>
            <person name="Inoue K."/>
            <person name="Nojiri H."/>
            <person name="Pinyakong O."/>
        </authorList>
    </citation>
    <scope>NUCLEOTIDE SEQUENCE</scope>
    <source>
        <strain evidence="8">PW1</strain>
    </source>
</reference>
<feature type="compositionally biased region" description="Polar residues" evidence="5">
    <location>
        <begin position="40"/>
        <end position="49"/>
    </location>
</feature>
<dbReference type="GO" id="GO:0009279">
    <property type="term" value="C:cell outer membrane"/>
    <property type="evidence" value="ECO:0007669"/>
    <property type="project" value="UniProtKB-SubCell"/>
</dbReference>
<organism evidence="8">
    <name type="scientific">Ochrobactrum sp. PW1</name>
    <dbReference type="NCBI Taxonomy" id="1882222"/>
    <lineage>
        <taxon>Bacteria</taxon>
        <taxon>Pseudomonadati</taxon>
        <taxon>Pseudomonadota</taxon>
        <taxon>Alphaproteobacteria</taxon>
        <taxon>Hyphomicrobiales</taxon>
        <taxon>Brucellaceae</taxon>
        <taxon>Brucella/Ochrobactrum group</taxon>
        <taxon>Ochrobactrum</taxon>
    </lineage>
</organism>
<keyword evidence="6" id="KW-0732">Signal</keyword>
<evidence type="ECO:0000259" key="7">
    <source>
        <dbReference type="PROSITE" id="PS51123"/>
    </source>
</evidence>
<dbReference type="AlphaFoldDB" id="A0A292GTD5"/>
<accession>A0A292GTD5</accession>
<dbReference type="InterPro" id="IPR006665">
    <property type="entry name" value="OmpA-like"/>
</dbReference>
<evidence type="ECO:0000256" key="2">
    <source>
        <dbReference type="ARBA" id="ARBA00023136"/>
    </source>
</evidence>
<dbReference type="EMBL" id="LC171369">
    <property type="protein sequence ID" value="BBA74522.1"/>
    <property type="molecule type" value="Genomic_DNA"/>
</dbReference>
<keyword evidence="2 4" id="KW-0472">Membrane</keyword>
<evidence type="ECO:0000256" key="3">
    <source>
        <dbReference type="ARBA" id="ARBA00023237"/>
    </source>
</evidence>
<feature type="compositionally biased region" description="Polar residues" evidence="5">
    <location>
        <begin position="210"/>
        <end position="219"/>
    </location>
</feature>
<feature type="signal peptide" evidence="6">
    <location>
        <begin position="1"/>
        <end position="27"/>
    </location>
</feature>
<dbReference type="PROSITE" id="PS51123">
    <property type="entry name" value="OMPA_2"/>
    <property type="match status" value="1"/>
</dbReference>
<protein>
    <submittedName>
        <fullName evidence="8">Outer membrane protein</fullName>
    </submittedName>
</protein>
<evidence type="ECO:0000256" key="5">
    <source>
        <dbReference type="SAM" id="MobiDB-lite"/>
    </source>
</evidence>
<feature type="region of interest" description="Disordered" evidence="5">
    <location>
        <begin position="167"/>
        <end position="219"/>
    </location>
</feature>
<feature type="chain" id="PRO_5013127130" evidence="6">
    <location>
        <begin position="28"/>
        <end position="219"/>
    </location>
</feature>
<comment type="subcellular location">
    <subcellularLocation>
        <location evidence="1">Cell outer membrane</location>
    </subcellularLocation>
</comment>
<dbReference type="Pfam" id="PF00691">
    <property type="entry name" value="OmpA"/>
    <property type="match status" value="1"/>
</dbReference>
<evidence type="ECO:0000256" key="6">
    <source>
        <dbReference type="SAM" id="SignalP"/>
    </source>
</evidence>
<proteinExistence type="predicted"/>
<dbReference type="PRINTS" id="PR01021">
    <property type="entry name" value="OMPADOMAIN"/>
</dbReference>
<feature type="compositionally biased region" description="Basic and acidic residues" evidence="5">
    <location>
        <begin position="174"/>
        <end position="199"/>
    </location>
</feature>
<sequence length="219" mass="22825">MMLSRDRGCGHALIFPVALVLSLSACGGSGQPGMPEEKSSAANEATGTAVQDASPVVNVTPKKSILRPDVGPLPDTAPSLQPVTVAVRFPDKGKEPDEAGLAAIDALLDNPTFRAGGVVTIWGHTDSRGSDEANLAASKKRAEAVRDYLESKGVDGERLMVIALGESRPIAPNRKLDGSDDPEGRARNRRVEIRVEPPVKDAAAGPDETATGSLEPSSE</sequence>
<dbReference type="InterPro" id="IPR050330">
    <property type="entry name" value="Bact_OuterMem_StrucFunc"/>
</dbReference>
<dbReference type="InterPro" id="IPR006664">
    <property type="entry name" value="OMP_bac"/>
</dbReference>
<dbReference type="CDD" id="cd07185">
    <property type="entry name" value="OmpA_C-like"/>
    <property type="match status" value="1"/>
</dbReference>
<evidence type="ECO:0000313" key="8">
    <source>
        <dbReference type="EMBL" id="BBA74522.1"/>
    </source>
</evidence>
<name>A0A292GTD5_9HYPH</name>
<evidence type="ECO:0000256" key="4">
    <source>
        <dbReference type="PROSITE-ProRule" id="PRU00473"/>
    </source>
</evidence>
<keyword evidence="3" id="KW-0998">Cell outer membrane</keyword>
<dbReference type="PANTHER" id="PTHR30329:SF21">
    <property type="entry name" value="LIPOPROTEIN YIAD-RELATED"/>
    <property type="match status" value="1"/>
</dbReference>
<dbReference type="PROSITE" id="PS51257">
    <property type="entry name" value="PROKAR_LIPOPROTEIN"/>
    <property type="match status" value="1"/>
</dbReference>
<dbReference type="SUPFAM" id="SSF103088">
    <property type="entry name" value="OmpA-like"/>
    <property type="match status" value="1"/>
</dbReference>
<dbReference type="PANTHER" id="PTHR30329">
    <property type="entry name" value="STATOR ELEMENT OF FLAGELLAR MOTOR COMPLEX"/>
    <property type="match status" value="1"/>
</dbReference>
<evidence type="ECO:0000256" key="1">
    <source>
        <dbReference type="ARBA" id="ARBA00004442"/>
    </source>
</evidence>
<feature type="domain" description="OmpA-like" evidence="7">
    <location>
        <begin position="76"/>
        <end position="199"/>
    </location>
</feature>
<dbReference type="InterPro" id="IPR036737">
    <property type="entry name" value="OmpA-like_sf"/>
</dbReference>